<dbReference type="EMBL" id="JBIAQY010000002">
    <property type="protein sequence ID" value="MFF3567886.1"/>
    <property type="molecule type" value="Genomic_DNA"/>
</dbReference>
<keyword evidence="1" id="KW-0732">Signal</keyword>
<evidence type="ECO:0000313" key="3">
    <source>
        <dbReference type="Proteomes" id="UP001601992"/>
    </source>
</evidence>
<feature type="signal peptide" evidence="1">
    <location>
        <begin position="1"/>
        <end position="19"/>
    </location>
</feature>
<dbReference type="PROSITE" id="PS51257">
    <property type="entry name" value="PROKAR_LIPOPROTEIN"/>
    <property type="match status" value="1"/>
</dbReference>
<proteinExistence type="predicted"/>
<comment type="caution">
    <text evidence="2">The sequence shown here is derived from an EMBL/GenBank/DDBJ whole genome shotgun (WGS) entry which is preliminary data.</text>
</comment>
<organism evidence="2 3">
    <name type="scientific">Nocardia jiangxiensis</name>
    <dbReference type="NCBI Taxonomy" id="282685"/>
    <lineage>
        <taxon>Bacteria</taxon>
        <taxon>Bacillati</taxon>
        <taxon>Actinomycetota</taxon>
        <taxon>Actinomycetes</taxon>
        <taxon>Mycobacteriales</taxon>
        <taxon>Nocardiaceae</taxon>
        <taxon>Nocardia</taxon>
    </lineage>
</organism>
<name>A0ABW6RV57_9NOCA</name>
<feature type="chain" id="PRO_5046755574" description="PknH-like extracellular domain-containing protein" evidence="1">
    <location>
        <begin position="20"/>
        <end position="149"/>
    </location>
</feature>
<dbReference type="RefSeq" id="WP_245568257.1">
    <property type="nucleotide sequence ID" value="NZ_JBIAQY010000002.1"/>
</dbReference>
<evidence type="ECO:0000256" key="1">
    <source>
        <dbReference type="SAM" id="SignalP"/>
    </source>
</evidence>
<dbReference type="Proteomes" id="UP001601992">
    <property type="component" value="Unassembled WGS sequence"/>
</dbReference>
<evidence type="ECO:0008006" key="4">
    <source>
        <dbReference type="Google" id="ProtNLM"/>
    </source>
</evidence>
<evidence type="ECO:0000313" key="2">
    <source>
        <dbReference type="EMBL" id="MFF3567886.1"/>
    </source>
</evidence>
<gene>
    <name evidence="2" type="ORF">ACFYXQ_08895</name>
</gene>
<protein>
    <recommendedName>
        <fullName evidence="4">PknH-like extracellular domain-containing protein</fullName>
    </recommendedName>
</protein>
<keyword evidence="3" id="KW-1185">Reference proteome</keyword>
<reference evidence="2 3" key="1">
    <citation type="submission" date="2024-10" db="EMBL/GenBank/DDBJ databases">
        <title>The Natural Products Discovery Center: Release of the First 8490 Sequenced Strains for Exploring Actinobacteria Biosynthetic Diversity.</title>
        <authorList>
            <person name="Kalkreuter E."/>
            <person name="Kautsar S.A."/>
            <person name="Yang D."/>
            <person name="Bader C.D."/>
            <person name="Teijaro C.N."/>
            <person name="Fluegel L."/>
            <person name="Davis C.M."/>
            <person name="Simpson J.R."/>
            <person name="Lauterbach L."/>
            <person name="Steele A.D."/>
            <person name="Gui C."/>
            <person name="Meng S."/>
            <person name="Li G."/>
            <person name="Viehrig K."/>
            <person name="Ye F."/>
            <person name="Su P."/>
            <person name="Kiefer A.F."/>
            <person name="Nichols A."/>
            <person name="Cepeda A.J."/>
            <person name="Yan W."/>
            <person name="Fan B."/>
            <person name="Jiang Y."/>
            <person name="Adhikari A."/>
            <person name="Zheng C.-J."/>
            <person name="Schuster L."/>
            <person name="Cowan T.M."/>
            <person name="Smanski M.J."/>
            <person name="Chevrette M.G."/>
            <person name="De Carvalho L.P.S."/>
            <person name="Shen B."/>
        </authorList>
    </citation>
    <scope>NUCLEOTIDE SEQUENCE [LARGE SCALE GENOMIC DNA]</scope>
    <source>
        <strain evidence="2 3">NPDC002593</strain>
    </source>
</reference>
<accession>A0ABW6RV57</accession>
<sequence>MYPIRQTTIALTAALVCLAAVTGCTDGAGPLPTTPTSHSGITITFVSPSATADIPRPDRVTPEAAKQLCDMISPKIGEWRNQGPTVRKADFNFIVHDWAARNGGLNTQVIADRTIVDRITTQNCPDTRRQALEALQIGTLADGLIGFGG</sequence>